<evidence type="ECO:0000256" key="15">
    <source>
        <dbReference type="ARBA" id="ARBA00023136"/>
    </source>
</evidence>
<evidence type="ECO:0000256" key="10">
    <source>
        <dbReference type="ARBA" id="ARBA00022692"/>
    </source>
</evidence>
<comment type="function">
    <text evidence="2">Membrane-anchoring subunit of succinate dehydrogenase (SDH).</text>
</comment>
<evidence type="ECO:0000256" key="16">
    <source>
        <dbReference type="SAM" id="Phobius"/>
    </source>
</evidence>
<dbReference type="InterPro" id="IPR000701">
    <property type="entry name" value="SuccDH_FuR_B_TM-su"/>
</dbReference>
<accession>A0A9X3ILZ1</accession>
<dbReference type="SUPFAM" id="SSF81343">
    <property type="entry name" value="Fumarate reductase respiratory complex transmembrane subunits"/>
    <property type="match status" value="1"/>
</dbReference>
<evidence type="ECO:0000256" key="14">
    <source>
        <dbReference type="ARBA" id="ARBA00023004"/>
    </source>
</evidence>
<evidence type="ECO:0000313" key="17">
    <source>
        <dbReference type="EMBL" id="MCX5570021.1"/>
    </source>
</evidence>
<dbReference type="GO" id="GO:0046872">
    <property type="term" value="F:metal ion binding"/>
    <property type="evidence" value="ECO:0007669"/>
    <property type="project" value="UniProtKB-KW"/>
</dbReference>
<protein>
    <recommendedName>
        <fullName evidence="6">Succinate dehydrogenase hydrophobic membrane anchor subunit</fullName>
    </recommendedName>
</protein>
<dbReference type="InterPro" id="IPR034804">
    <property type="entry name" value="SQR/QFR_C/D"/>
</dbReference>
<evidence type="ECO:0000256" key="13">
    <source>
        <dbReference type="ARBA" id="ARBA00022989"/>
    </source>
</evidence>
<keyword evidence="8" id="KW-0816">Tricarboxylic acid cycle</keyword>
<evidence type="ECO:0000256" key="12">
    <source>
        <dbReference type="ARBA" id="ARBA00022982"/>
    </source>
</evidence>
<comment type="cofactor">
    <cofactor evidence="1">
        <name>heme</name>
        <dbReference type="ChEBI" id="CHEBI:30413"/>
    </cofactor>
</comment>
<keyword evidence="15 16" id="KW-0472">Membrane</keyword>
<keyword evidence="10 16" id="KW-0812">Transmembrane</keyword>
<keyword evidence="9" id="KW-0349">Heme</keyword>
<evidence type="ECO:0000256" key="2">
    <source>
        <dbReference type="ARBA" id="ARBA00004050"/>
    </source>
</evidence>
<evidence type="ECO:0000256" key="3">
    <source>
        <dbReference type="ARBA" id="ARBA00004141"/>
    </source>
</evidence>
<dbReference type="GO" id="GO:0006099">
    <property type="term" value="P:tricarboxylic acid cycle"/>
    <property type="evidence" value="ECO:0007669"/>
    <property type="project" value="UniProtKB-KW"/>
</dbReference>
<dbReference type="RefSeq" id="WP_266338986.1">
    <property type="nucleotide sequence ID" value="NZ_JAPKNK010000004.1"/>
</dbReference>
<evidence type="ECO:0000256" key="7">
    <source>
        <dbReference type="ARBA" id="ARBA00022448"/>
    </source>
</evidence>
<dbReference type="InterPro" id="IPR014312">
    <property type="entry name" value="Succ_DH_anchor"/>
</dbReference>
<comment type="caution">
    <text evidence="17">The sequence shown here is derived from an EMBL/GenBank/DDBJ whole genome shotgun (WGS) entry which is preliminary data.</text>
</comment>
<feature type="transmembrane region" description="Helical" evidence="16">
    <location>
        <begin position="95"/>
        <end position="117"/>
    </location>
</feature>
<comment type="subcellular location">
    <subcellularLocation>
        <location evidence="3">Membrane</location>
        <topology evidence="3">Multi-pass membrane protein</topology>
    </subcellularLocation>
</comment>
<sequence length="123" mass="12992">MRTPLGRVRGLGSAKDGTDHFWHQRLTGAALAILTVIFVILVIVLAGKPYPEVVAALANPFVALIMILMIGTGVWHMKLGMQAIIEDYVHGGLKIIAVLANTFFSVAVGAAAILALLKISFGG</sequence>
<comment type="pathway">
    <text evidence="4">Carbohydrate metabolism; tricarboxylic acid cycle.</text>
</comment>
<dbReference type="GO" id="GO:0016020">
    <property type="term" value="C:membrane"/>
    <property type="evidence" value="ECO:0007669"/>
    <property type="project" value="UniProtKB-SubCell"/>
</dbReference>
<evidence type="ECO:0000256" key="4">
    <source>
        <dbReference type="ARBA" id="ARBA00005163"/>
    </source>
</evidence>
<feature type="transmembrane region" description="Helical" evidence="16">
    <location>
        <begin position="26"/>
        <end position="46"/>
    </location>
</feature>
<evidence type="ECO:0000256" key="6">
    <source>
        <dbReference type="ARBA" id="ARBA00019425"/>
    </source>
</evidence>
<dbReference type="CDD" id="cd03495">
    <property type="entry name" value="SQR_TypeC_SdhD_like"/>
    <property type="match status" value="1"/>
</dbReference>
<evidence type="ECO:0000256" key="5">
    <source>
        <dbReference type="ARBA" id="ARBA00011558"/>
    </source>
</evidence>
<keyword evidence="18" id="KW-1185">Reference proteome</keyword>
<keyword evidence="12" id="KW-0249">Electron transport</keyword>
<evidence type="ECO:0000256" key="11">
    <source>
        <dbReference type="ARBA" id="ARBA00022723"/>
    </source>
</evidence>
<dbReference type="EMBL" id="JAPKNK010000004">
    <property type="protein sequence ID" value="MCX5570021.1"/>
    <property type="molecule type" value="Genomic_DNA"/>
</dbReference>
<evidence type="ECO:0000256" key="9">
    <source>
        <dbReference type="ARBA" id="ARBA00022617"/>
    </source>
</evidence>
<dbReference type="GO" id="GO:0020037">
    <property type="term" value="F:heme binding"/>
    <property type="evidence" value="ECO:0007669"/>
    <property type="project" value="InterPro"/>
</dbReference>
<proteinExistence type="predicted"/>
<feature type="transmembrane region" description="Helical" evidence="16">
    <location>
        <begin position="53"/>
        <end position="75"/>
    </location>
</feature>
<keyword evidence="11" id="KW-0479">Metal-binding</keyword>
<keyword evidence="14" id="KW-0408">Iron</keyword>
<comment type="subunit">
    <text evidence="5">Part of an enzyme complex containing four subunits: a flavoprotein, an iron-sulfur protein, plus two membrane-anchoring proteins, SdhC and SdhD.</text>
</comment>
<evidence type="ECO:0000256" key="1">
    <source>
        <dbReference type="ARBA" id="ARBA00001971"/>
    </source>
</evidence>
<evidence type="ECO:0000256" key="8">
    <source>
        <dbReference type="ARBA" id="ARBA00022532"/>
    </source>
</evidence>
<dbReference type="AlphaFoldDB" id="A0A9X3ILZ1"/>
<keyword evidence="7" id="KW-0813">Transport</keyword>
<gene>
    <name evidence="17" type="primary">sdhD</name>
    <name evidence="17" type="ORF">OSH07_12515</name>
</gene>
<keyword evidence="13 16" id="KW-1133">Transmembrane helix</keyword>
<dbReference type="Gene3D" id="1.20.1300.10">
    <property type="entry name" value="Fumarate reductase/succinate dehydrogenase, transmembrane subunit"/>
    <property type="match status" value="1"/>
</dbReference>
<dbReference type="Pfam" id="PF01127">
    <property type="entry name" value="Sdh_cyt"/>
    <property type="match status" value="1"/>
</dbReference>
<reference evidence="17" key="1">
    <citation type="submission" date="2022-11" db="EMBL/GenBank/DDBJ databases">
        <title>Biodiversity and phylogenetic relationships of bacteria.</title>
        <authorList>
            <person name="Machado R.A.R."/>
            <person name="Bhat A."/>
            <person name="Loulou A."/>
            <person name="Kallel S."/>
        </authorList>
    </citation>
    <scope>NUCLEOTIDE SEQUENCE</scope>
    <source>
        <strain evidence="17">K-TC2</strain>
    </source>
</reference>
<dbReference type="NCBIfam" id="TIGR02968">
    <property type="entry name" value="succ_dehyd_anc"/>
    <property type="match status" value="1"/>
</dbReference>
<organism evidence="17 18">
    <name type="scientific">Kaistia nematophila</name>
    <dbReference type="NCBI Taxonomy" id="2994654"/>
    <lineage>
        <taxon>Bacteria</taxon>
        <taxon>Pseudomonadati</taxon>
        <taxon>Pseudomonadota</taxon>
        <taxon>Alphaproteobacteria</taxon>
        <taxon>Hyphomicrobiales</taxon>
        <taxon>Kaistiaceae</taxon>
        <taxon>Kaistia</taxon>
    </lineage>
</organism>
<name>A0A9X3ILZ1_9HYPH</name>
<evidence type="ECO:0000313" key="18">
    <source>
        <dbReference type="Proteomes" id="UP001144805"/>
    </source>
</evidence>
<dbReference type="Proteomes" id="UP001144805">
    <property type="component" value="Unassembled WGS sequence"/>
</dbReference>